<dbReference type="OrthoDB" id="10261556at2759"/>
<feature type="compositionally biased region" description="Polar residues" evidence="19">
    <location>
        <begin position="342"/>
        <end position="352"/>
    </location>
</feature>
<dbReference type="InterPro" id="IPR010997">
    <property type="entry name" value="HRDC-like_sf"/>
</dbReference>
<dbReference type="Pfam" id="PF00270">
    <property type="entry name" value="DEAD"/>
    <property type="match status" value="1"/>
</dbReference>
<dbReference type="InterPro" id="IPR018982">
    <property type="entry name" value="RQC_domain"/>
</dbReference>
<dbReference type="GO" id="GO:0009378">
    <property type="term" value="F:four-way junction helicase activity"/>
    <property type="evidence" value="ECO:0007669"/>
    <property type="project" value="TreeGrafter"/>
</dbReference>
<keyword evidence="8" id="KW-0378">Hydrolase</keyword>
<dbReference type="GO" id="GO:0005524">
    <property type="term" value="F:ATP binding"/>
    <property type="evidence" value="ECO:0007669"/>
    <property type="project" value="UniProtKB-KW"/>
</dbReference>
<evidence type="ECO:0000256" key="15">
    <source>
        <dbReference type="ARBA" id="ARBA00023242"/>
    </source>
</evidence>
<dbReference type="EMBL" id="ML995850">
    <property type="protein sequence ID" value="KAF2767877.1"/>
    <property type="molecule type" value="Genomic_DNA"/>
</dbReference>
<evidence type="ECO:0000256" key="3">
    <source>
        <dbReference type="ARBA" id="ARBA00005446"/>
    </source>
</evidence>
<dbReference type="GO" id="GO:0006260">
    <property type="term" value="P:DNA replication"/>
    <property type="evidence" value="ECO:0007669"/>
    <property type="project" value="UniProtKB-KW"/>
</dbReference>
<evidence type="ECO:0000256" key="14">
    <source>
        <dbReference type="ARBA" id="ARBA00023235"/>
    </source>
</evidence>
<dbReference type="FunFam" id="3.40.50.300:FF:000537">
    <property type="entry name" value="Bloom syndrome RecQ-like helicase"/>
    <property type="match status" value="1"/>
</dbReference>
<dbReference type="InterPro" id="IPR001650">
    <property type="entry name" value="Helicase_C-like"/>
</dbReference>
<keyword evidence="13" id="KW-0234">DNA repair</keyword>
<keyword evidence="10" id="KW-0862">Zinc</keyword>
<feature type="compositionally biased region" description="Basic residues" evidence="19">
    <location>
        <begin position="1243"/>
        <end position="1258"/>
    </location>
</feature>
<feature type="domain" description="HRDC" evidence="20">
    <location>
        <begin position="1366"/>
        <end position="1448"/>
    </location>
</feature>
<evidence type="ECO:0000256" key="19">
    <source>
        <dbReference type="SAM" id="MobiDB-lite"/>
    </source>
</evidence>
<keyword evidence="7" id="KW-0227">DNA damage</keyword>
<evidence type="ECO:0000256" key="4">
    <source>
        <dbReference type="ARBA" id="ARBA00022705"/>
    </source>
</evidence>
<feature type="compositionally biased region" description="Acidic residues" evidence="19">
    <location>
        <begin position="267"/>
        <end position="276"/>
    </location>
</feature>
<dbReference type="InterPro" id="IPR036388">
    <property type="entry name" value="WH-like_DNA-bd_sf"/>
</dbReference>
<dbReference type="PROSITE" id="PS51194">
    <property type="entry name" value="HELICASE_CTER"/>
    <property type="match status" value="1"/>
</dbReference>
<dbReference type="SMART" id="SM00490">
    <property type="entry name" value="HELICc"/>
    <property type="match status" value="1"/>
</dbReference>
<dbReference type="SMART" id="SM00956">
    <property type="entry name" value="RQC"/>
    <property type="match status" value="1"/>
</dbReference>
<dbReference type="InterPro" id="IPR002464">
    <property type="entry name" value="DNA/RNA_helicase_DEAH_CS"/>
</dbReference>
<dbReference type="FunFam" id="3.40.50.300:FF:000340">
    <property type="entry name" value="Bloom syndrome, RecQ helicase"/>
    <property type="match status" value="1"/>
</dbReference>
<evidence type="ECO:0000256" key="13">
    <source>
        <dbReference type="ARBA" id="ARBA00023204"/>
    </source>
</evidence>
<dbReference type="Gene3D" id="1.10.150.80">
    <property type="entry name" value="HRDC domain"/>
    <property type="match status" value="1"/>
</dbReference>
<dbReference type="PROSITE" id="PS00690">
    <property type="entry name" value="DEAH_ATP_HELICASE"/>
    <property type="match status" value="1"/>
</dbReference>
<dbReference type="InterPro" id="IPR027417">
    <property type="entry name" value="P-loop_NTPase"/>
</dbReference>
<reference evidence="23" key="1">
    <citation type="journal article" date="2020" name="Stud. Mycol.">
        <title>101 Dothideomycetes genomes: a test case for predicting lifestyles and emergence of pathogens.</title>
        <authorList>
            <person name="Haridas S."/>
            <person name="Albert R."/>
            <person name="Binder M."/>
            <person name="Bloem J."/>
            <person name="Labutti K."/>
            <person name="Salamov A."/>
            <person name="Andreopoulos B."/>
            <person name="Baker S."/>
            <person name="Barry K."/>
            <person name="Bills G."/>
            <person name="Bluhm B."/>
            <person name="Cannon C."/>
            <person name="Castanera R."/>
            <person name="Culley D."/>
            <person name="Daum C."/>
            <person name="Ezra D."/>
            <person name="Gonzalez J."/>
            <person name="Henrissat B."/>
            <person name="Kuo A."/>
            <person name="Liang C."/>
            <person name="Lipzen A."/>
            <person name="Lutzoni F."/>
            <person name="Magnuson J."/>
            <person name="Mondo S."/>
            <person name="Nolan M."/>
            <person name="Ohm R."/>
            <person name="Pangilinan J."/>
            <person name="Park H.-J."/>
            <person name="Ramirez L."/>
            <person name="Alfaro M."/>
            <person name="Sun H."/>
            <person name="Tritt A."/>
            <person name="Yoshinaga Y."/>
            <person name="Zwiers L.-H."/>
            <person name="Turgeon B."/>
            <person name="Goodwin S."/>
            <person name="Spatafora J."/>
            <person name="Crous P."/>
            <person name="Grigoriev I."/>
        </authorList>
    </citation>
    <scope>NUCLEOTIDE SEQUENCE</scope>
    <source>
        <strain evidence="23">CBS 116005</strain>
    </source>
</reference>
<feature type="region of interest" description="Disordered" evidence="19">
    <location>
        <begin position="671"/>
        <end position="704"/>
    </location>
</feature>
<dbReference type="NCBIfam" id="TIGR00614">
    <property type="entry name" value="recQ_fam"/>
    <property type="match status" value="1"/>
</dbReference>
<evidence type="ECO:0000259" key="20">
    <source>
        <dbReference type="PROSITE" id="PS50967"/>
    </source>
</evidence>
<keyword evidence="4" id="KW-0235">DNA replication</keyword>
<dbReference type="GO" id="GO:0016787">
    <property type="term" value="F:hydrolase activity"/>
    <property type="evidence" value="ECO:0007669"/>
    <property type="project" value="UniProtKB-KW"/>
</dbReference>
<dbReference type="Gene3D" id="1.10.10.10">
    <property type="entry name" value="Winged helix-like DNA-binding domain superfamily/Winged helix DNA-binding domain"/>
    <property type="match status" value="1"/>
</dbReference>
<feature type="compositionally biased region" description="Polar residues" evidence="19">
    <location>
        <begin position="1276"/>
        <end position="1298"/>
    </location>
</feature>
<sequence>MTRHNLDEHLSWLIAANPSVPPLHTSLPPVSISFSPIRPSQTSQQALLVGSRPAPSQRSQIFEPEARAAQDEPSSEEEEMARLRTAPGSAVKPGLVSLGPRLPDVNASPPGSRATSVPQRGTAPVSRAPSVHQTPSRMKPSGFYLPPTIETLDLTAGTSEPGSPTPIRNAAISGSRKRKSEKLDFEMPRAAHPQHTGRPKPPTLKTEASVSQDFAELDDLDLAPPDGPPPPYSTIAPKSVYPVRKPLLADRSRTESNVSLVEPAATDLDETDEDDVVNFTGDREKRKKMRSTPPSKKRALTRQAPHGAALDSPSLAGPKTVDSFSPARPMPKLISKLPTAPSMPSTVEKNSSQALTPILATQEPTSEDTALLRKLLSLSDPEVAGMLNKLEAKDESLLNEVAVLLDEDESAGKALQQSYDELGERIAALKDLMAKRGDHQLLTAEKERRFAALRIALKARKDKDAIESARAANAACKARVTEFESQCVGLLVLCKQEVEGIFASAGGGPTITAKGNAIAIKSTQIPTAGSAVEATIPSSSRIAQTQMTKPVPLSKDQRISPADIETYFSPRRQQNTRPMQAEACPIQRPRVTFDDGDMHDDVPDEYMFAANDGGFSNRTGTAPTPAPFHHGDDEDFGMDDDDEMLEFAEGMENGSVSTRPPAQPVHRAVFAETSGNQQSPIRTSAKKGKKAAHSQPDDANSERHFRFPWSNDVKRTLRERFHLRGFRQGQIEAINATLSGKDTFVLMPTGGGKSLCYQLPSLIASGKTRGVTIIVSPLLSLMEDQVQHLQDLQVQAFVINGSSTAEQKQMVREALSQPNAQDYIQCLYVTPEMLSKNQAMVGQFERLHQRKQLARIVIDEAHCVSQWGHDFRPDYKSIGDVRKKFPGVPVMALTATATENVKADVIHNLDIHGCEVFTRSFNRPNLYYEVRQKKKGLDEIASLIKDKHRGQTGIIYCLSRKDCEKMAAALTQDHNISAQHYHAGMQAAEKSHVQKEWQAGRYKVIVATIAFGMGIDKADVRYVIHDTLPKSLEGYYQETGRAGRDGKASGCYMFYGRGDNTKLRRMIDNGDGDWEQKSRQHIMLRKMVNYCENKSDCRRVQVLNYFSEAFSRDACNASCDNCNADAAFEVRNFTDLAKQAINLVRQVKNDKVTLHHCVDIFRGHENKKAKDLGHIHLEEFGAGDSLIREEVDRLFHMLLNEGILAEDHVMNKSGFPNEYINLGPHYKEVERGKRQLKLQVRISPKKKAAAKPKTKTKKKQDGGCHETAGSRVHLPLSTNISSPVQAASSRKTTRQPTRTGVRANGYQRDNFVVCDPEDDDYADDDEEDESDAFEPIQEPGDTHPTRRRRDVGPPIRSDNVMDRLDETHQYIVDDFLRRAKDETSKLVQEKSLRGVPFTDTILRQMAIRFTDTTEKMLEIPGINHEKVEHHGRRFCSLVHHARRSYEEMSGKRVENEPFEQSLDPNLNTVIDLISEDEEEEDDYGSLAESDLADEDEGPGEASTYFQQPQHIRDFNAKYGHAGSQALQQQPEQPPTKRTGGKSGKSGKSKFSRMYAARAKNTDAAGGRASTSGATKRAPRRSGVSSRRASGAGGAGGRQIKPKAAAARTGGGLGFSIGAMPT</sequence>
<evidence type="ECO:0000313" key="23">
    <source>
        <dbReference type="EMBL" id="KAF2767877.1"/>
    </source>
</evidence>
<feature type="domain" description="Helicase ATP-binding" evidence="21">
    <location>
        <begin position="734"/>
        <end position="915"/>
    </location>
</feature>
<accession>A0A6G1L4T4</accession>
<evidence type="ECO:0000256" key="18">
    <source>
        <dbReference type="ARBA" id="ARBA00073450"/>
    </source>
</evidence>
<dbReference type="GO" id="GO:0005737">
    <property type="term" value="C:cytoplasm"/>
    <property type="evidence" value="ECO:0007669"/>
    <property type="project" value="TreeGrafter"/>
</dbReference>
<evidence type="ECO:0000256" key="6">
    <source>
        <dbReference type="ARBA" id="ARBA00022741"/>
    </source>
</evidence>
<keyword evidence="11" id="KW-0067">ATP-binding</keyword>
<dbReference type="InterPro" id="IPR044876">
    <property type="entry name" value="HRDC_dom_sf"/>
</dbReference>
<evidence type="ECO:0000256" key="2">
    <source>
        <dbReference type="ARBA" id="ARBA00004123"/>
    </source>
</evidence>
<feature type="compositionally biased region" description="Polar residues" evidence="19">
    <location>
        <begin position="673"/>
        <end position="682"/>
    </location>
</feature>
<feature type="region of interest" description="Disordered" evidence="19">
    <location>
        <begin position="1476"/>
        <end position="1502"/>
    </location>
</feature>
<feature type="compositionally biased region" description="Low complexity" evidence="19">
    <location>
        <begin position="1563"/>
        <end position="1589"/>
    </location>
</feature>
<keyword evidence="5" id="KW-0479">Metal-binding</keyword>
<evidence type="ECO:0000256" key="7">
    <source>
        <dbReference type="ARBA" id="ARBA00022763"/>
    </source>
</evidence>
<dbReference type="CDD" id="cd17920">
    <property type="entry name" value="DEXHc_RecQ"/>
    <property type="match status" value="1"/>
</dbReference>
<proteinExistence type="inferred from homology"/>
<dbReference type="SUPFAM" id="SSF46785">
    <property type="entry name" value="Winged helix' DNA-binding domain"/>
    <property type="match status" value="1"/>
</dbReference>
<feature type="compositionally biased region" description="Acidic residues" evidence="19">
    <location>
        <begin position="1315"/>
        <end position="1332"/>
    </location>
</feature>
<evidence type="ECO:0000256" key="1">
    <source>
        <dbReference type="ARBA" id="ARBA00001947"/>
    </source>
</evidence>
<dbReference type="EC" id="5.6.2.4" evidence="17"/>
<evidence type="ECO:0000256" key="8">
    <source>
        <dbReference type="ARBA" id="ARBA00022801"/>
    </source>
</evidence>
<evidence type="ECO:0000256" key="17">
    <source>
        <dbReference type="ARBA" id="ARBA00034808"/>
    </source>
</evidence>
<evidence type="ECO:0000256" key="16">
    <source>
        <dbReference type="ARBA" id="ARBA00034617"/>
    </source>
</evidence>
<comment type="cofactor">
    <cofactor evidence="1">
        <name>Zn(2+)</name>
        <dbReference type="ChEBI" id="CHEBI:29105"/>
    </cofactor>
</comment>
<dbReference type="Gene3D" id="3.40.50.300">
    <property type="entry name" value="P-loop containing nucleotide triphosphate hydrolases"/>
    <property type="match status" value="2"/>
</dbReference>
<feature type="region of interest" description="Disordered" evidence="19">
    <location>
        <begin position="219"/>
        <end position="238"/>
    </location>
</feature>
<dbReference type="GO" id="GO:0005694">
    <property type="term" value="C:chromosome"/>
    <property type="evidence" value="ECO:0007669"/>
    <property type="project" value="TreeGrafter"/>
</dbReference>
<comment type="subcellular location">
    <subcellularLocation>
        <location evidence="2">Nucleus</location>
    </subcellularLocation>
</comment>
<dbReference type="InterPro" id="IPR004589">
    <property type="entry name" value="DNA_helicase_ATP-dep_RecQ"/>
</dbReference>
<dbReference type="PANTHER" id="PTHR13710">
    <property type="entry name" value="DNA HELICASE RECQ FAMILY MEMBER"/>
    <property type="match status" value="1"/>
</dbReference>
<keyword evidence="12" id="KW-0238">DNA-binding</keyword>
<name>A0A6G1L4T4_9PEZI</name>
<keyword evidence="24" id="KW-1185">Reference proteome</keyword>
<dbReference type="CDD" id="cd18794">
    <property type="entry name" value="SF2_C_RecQ"/>
    <property type="match status" value="1"/>
</dbReference>
<evidence type="ECO:0000256" key="10">
    <source>
        <dbReference type="ARBA" id="ARBA00022833"/>
    </source>
</evidence>
<dbReference type="InterPro" id="IPR032284">
    <property type="entry name" value="RecQ_Zn-bd"/>
</dbReference>
<feature type="region of interest" description="Disordered" evidence="19">
    <location>
        <begin position="1243"/>
        <end position="1359"/>
    </location>
</feature>
<feature type="region of interest" description="Disordered" evidence="19">
    <location>
        <begin position="251"/>
        <end position="352"/>
    </location>
</feature>
<dbReference type="Pfam" id="PF16124">
    <property type="entry name" value="RecQ_Zn_bind"/>
    <property type="match status" value="1"/>
</dbReference>
<comment type="catalytic activity">
    <reaction evidence="16">
        <text>Couples ATP hydrolysis with the unwinding of duplex DNA by translocating in the 3'-5' direction.</text>
        <dbReference type="EC" id="5.6.2.4"/>
    </reaction>
</comment>
<evidence type="ECO:0000259" key="21">
    <source>
        <dbReference type="PROSITE" id="PS51192"/>
    </source>
</evidence>
<gene>
    <name evidence="23" type="ORF">EJ03DRAFT_328759</name>
</gene>
<keyword evidence="14" id="KW-0413">Isomerase</keyword>
<organism evidence="23 24">
    <name type="scientific">Teratosphaeria nubilosa</name>
    <dbReference type="NCBI Taxonomy" id="161662"/>
    <lineage>
        <taxon>Eukaryota</taxon>
        <taxon>Fungi</taxon>
        <taxon>Dikarya</taxon>
        <taxon>Ascomycota</taxon>
        <taxon>Pezizomycotina</taxon>
        <taxon>Dothideomycetes</taxon>
        <taxon>Dothideomycetidae</taxon>
        <taxon>Mycosphaerellales</taxon>
        <taxon>Teratosphaeriaceae</taxon>
        <taxon>Teratosphaeria</taxon>
    </lineage>
</organism>
<dbReference type="Pfam" id="PF00271">
    <property type="entry name" value="Helicase_C"/>
    <property type="match status" value="1"/>
</dbReference>
<dbReference type="GO" id="GO:0005634">
    <property type="term" value="C:nucleus"/>
    <property type="evidence" value="ECO:0007669"/>
    <property type="project" value="UniProtKB-SubCell"/>
</dbReference>
<dbReference type="SUPFAM" id="SSF47819">
    <property type="entry name" value="HRDC-like"/>
    <property type="match status" value="1"/>
</dbReference>
<dbReference type="PROSITE" id="PS51192">
    <property type="entry name" value="HELICASE_ATP_BIND_1"/>
    <property type="match status" value="1"/>
</dbReference>
<dbReference type="PANTHER" id="PTHR13710:SF153">
    <property type="entry name" value="RECQ-LIKE DNA HELICASE BLM"/>
    <property type="match status" value="1"/>
</dbReference>
<dbReference type="InterPro" id="IPR011545">
    <property type="entry name" value="DEAD/DEAH_box_helicase_dom"/>
</dbReference>
<comment type="similarity">
    <text evidence="3">Belongs to the helicase family. RecQ subfamily.</text>
</comment>
<dbReference type="Proteomes" id="UP000799436">
    <property type="component" value="Unassembled WGS sequence"/>
</dbReference>
<dbReference type="GO" id="GO:0046872">
    <property type="term" value="F:metal ion binding"/>
    <property type="evidence" value="ECO:0007669"/>
    <property type="project" value="UniProtKB-KW"/>
</dbReference>
<keyword evidence="6" id="KW-0547">Nucleotide-binding</keyword>
<evidence type="ECO:0000256" key="11">
    <source>
        <dbReference type="ARBA" id="ARBA00022840"/>
    </source>
</evidence>
<dbReference type="Pfam" id="PF09382">
    <property type="entry name" value="RQC"/>
    <property type="match status" value="1"/>
</dbReference>
<keyword evidence="9" id="KW-0347">Helicase</keyword>
<evidence type="ECO:0000256" key="12">
    <source>
        <dbReference type="ARBA" id="ARBA00023125"/>
    </source>
</evidence>
<feature type="compositionally biased region" description="Basic residues" evidence="19">
    <location>
        <begin position="285"/>
        <end position="300"/>
    </location>
</feature>
<dbReference type="GO" id="GO:0003677">
    <property type="term" value="F:DNA binding"/>
    <property type="evidence" value="ECO:0007669"/>
    <property type="project" value="UniProtKB-KW"/>
</dbReference>
<dbReference type="GO" id="GO:0043138">
    <property type="term" value="F:3'-5' DNA helicase activity"/>
    <property type="evidence" value="ECO:0007669"/>
    <property type="project" value="UniProtKB-EC"/>
</dbReference>
<feature type="region of interest" description="Disordered" evidence="19">
    <location>
        <begin position="1521"/>
        <end position="1621"/>
    </location>
</feature>
<dbReference type="SMART" id="SM00487">
    <property type="entry name" value="DEXDc"/>
    <property type="match status" value="1"/>
</dbReference>
<dbReference type="PROSITE" id="PS50967">
    <property type="entry name" value="HRDC"/>
    <property type="match status" value="1"/>
</dbReference>
<dbReference type="GO" id="GO:0000724">
    <property type="term" value="P:double-strand break repair via homologous recombination"/>
    <property type="evidence" value="ECO:0007669"/>
    <property type="project" value="TreeGrafter"/>
</dbReference>
<feature type="domain" description="Helicase C-terminal" evidence="22">
    <location>
        <begin position="936"/>
        <end position="1090"/>
    </location>
</feature>
<dbReference type="SUPFAM" id="SSF52540">
    <property type="entry name" value="P-loop containing nucleoside triphosphate hydrolases"/>
    <property type="match status" value="1"/>
</dbReference>
<dbReference type="InterPro" id="IPR036390">
    <property type="entry name" value="WH_DNA-bd_sf"/>
</dbReference>
<evidence type="ECO:0000313" key="24">
    <source>
        <dbReference type="Proteomes" id="UP000799436"/>
    </source>
</evidence>
<evidence type="ECO:0000256" key="5">
    <source>
        <dbReference type="ARBA" id="ARBA00022723"/>
    </source>
</evidence>
<evidence type="ECO:0000259" key="22">
    <source>
        <dbReference type="PROSITE" id="PS51194"/>
    </source>
</evidence>
<dbReference type="InterPro" id="IPR002121">
    <property type="entry name" value="HRDC_dom"/>
</dbReference>
<dbReference type="InterPro" id="IPR014001">
    <property type="entry name" value="Helicase_ATP-bd"/>
</dbReference>
<keyword evidence="15" id="KW-0539">Nucleus</keyword>
<protein>
    <recommendedName>
        <fullName evidence="18">RecQ-like DNA helicase BLM</fullName>
        <ecNumber evidence="17">5.6.2.4</ecNumber>
    </recommendedName>
</protein>
<feature type="region of interest" description="Disordered" evidence="19">
    <location>
        <begin position="43"/>
        <end position="210"/>
    </location>
</feature>
<evidence type="ECO:0000256" key="9">
    <source>
        <dbReference type="ARBA" id="ARBA00022806"/>
    </source>
</evidence>